<evidence type="ECO:0000313" key="2">
    <source>
        <dbReference type="Proteomes" id="UP000279959"/>
    </source>
</evidence>
<name>A0A494WC29_9SPHN</name>
<dbReference type="Proteomes" id="UP000279959">
    <property type="component" value="Chromosome"/>
</dbReference>
<sequence length="120" mass="12636">MTREATYAAFDRAFANVSAYVILHSGAAIGRVAFKHGASVQCYAQIWGGDMQRGTAGGGGYDRATAAAEQAFSRMSEDSATRDDAANHIIALQSALAGSDGKRWALCIEDAGYTVQHVFG</sequence>
<accession>A0A494WC29</accession>
<keyword evidence="2" id="KW-1185">Reference proteome</keyword>
<evidence type="ECO:0000313" key="1">
    <source>
        <dbReference type="EMBL" id="BBD98075.1"/>
    </source>
</evidence>
<reference evidence="1 2" key="1">
    <citation type="submission" date="2018-05" db="EMBL/GenBank/DDBJ databases">
        <title>Complete Genome Sequence of the Nonylphenol-Degrading Bacterium Sphingobium amiense DSM 16289T.</title>
        <authorList>
            <person name="Ootsuka M."/>
            <person name="Nishizawa T."/>
            <person name="Ohta H."/>
        </authorList>
    </citation>
    <scope>NUCLEOTIDE SEQUENCE [LARGE SCALE GENOMIC DNA]</scope>
    <source>
        <strain evidence="1 2">DSM 16289</strain>
    </source>
</reference>
<dbReference type="EMBL" id="AP018664">
    <property type="protein sequence ID" value="BBD98075.1"/>
    <property type="molecule type" value="Genomic_DNA"/>
</dbReference>
<gene>
    <name evidence="1" type="ORF">SAMIE_1015760</name>
</gene>
<proteinExistence type="predicted"/>
<dbReference type="AlphaFoldDB" id="A0A494WC29"/>
<dbReference type="RefSeq" id="WP_066700147.1">
    <property type="nucleotide sequence ID" value="NZ_AP018664.1"/>
</dbReference>
<organism evidence="1 2">
    <name type="scientific">Sphingobium amiense</name>
    <dbReference type="NCBI Taxonomy" id="135719"/>
    <lineage>
        <taxon>Bacteria</taxon>
        <taxon>Pseudomonadati</taxon>
        <taxon>Pseudomonadota</taxon>
        <taxon>Alphaproteobacteria</taxon>
        <taxon>Sphingomonadales</taxon>
        <taxon>Sphingomonadaceae</taxon>
        <taxon>Sphingobium</taxon>
    </lineage>
</organism>
<dbReference type="KEGG" id="sami:SAMIE_1015760"/>
<protein>
    <submittedName>
        <fullName evidence="1">Uncharacterized protein</fullName>
    </submittedName>
</protein>